<sequence length="355" mass="39479">MKNLKLSFAVPGVALLLAGCAGQVVDKTPVVDVSVIKASIRTSGPLLPDATQTTVRYTAGNKSTLETKTEYDSWITSKIAGDNHTAEITRLDKNLLWQVNYSAENYAECPLAGCSSLSPLEQLKNEGSDDEDTEDYNPAGSDSCKVEVKKFDFTVTPKAKGREINGFIADQYVAQWDLVSEDDQGNRDKHTVTMDYWMADVSANQALKESHDFDQKYYDKVIAETPLARLLDQNMEKVLAFFSAGKENEMKKLTSVNGEPISVKLEWYADINACQEAETKKDDPEFDAKDPVNSLKDMAGSFFSEQAEKGAKKWMGMEDGKPLVTYIREVTAANMSGEHTSRFEVPKDFKLIDRQ</sequence>
<dbReference type="RefSeq" id="WP_110572029.1">
    <property type="nucleotide sequence ID" value="NZ_QKLW01000001.1"/>
</dbReference>
<gene>
    <name evidence="3" type="ORF">DFP75_101577</name>
</gene>
<keyword evidence="4" id="KW-1185">Reference proteome</keyword>
<evidence type="ECO:0000256" key="2">
    <source>
        <dbReference type="SAM" id="SignalP"/>
    </source>
</evidence>
<comment type="caution">
    <text evidence="3">The sequence shown here is derived from an EMBL/GenBank/DDBJ whole genome shotgun (WGS) entry which is preliminary data.</text>
</comment>
<evidence type="ECO:0000313" key="4">
    <source>
        <dbReference type="Proteomes" id="UP000247551"/>
    </source>
</evidence>
<organism evidence="3 4">
    <name type="scientific">Marinomonas alcarazii</name>
    <dbReference type="NCBI Taxonomy" id="491949"/>
    <lineage>
        <taxon>Bacteria</taxon>
        <taxon>Pseudomonadati</taxon>
        <taxon>Pseudomonadota</taxon>
        <taxon>Gammaproteobacteria</taxon>
        <taxon>Oceanospirillales</taxon>
        <taxon>Oceanospirillaceae</taxon>
        <taxon>Marinomonas</taxon>
    </lineage>
</organism>
<evidence type="ECO:0000313" key="3">
    <source>
        <dbReference type="EMBL" id="PYF84539.1"/>
    </source>
</evidence>
<feature type="signal peptide" evidence="2">
    <location>
        <begin position="1"/>
        <end position="21"/>
    </location>
</feature>
<protein>
    <recommendedName>
        <fullName evidence="5">Lipoprotein</fullName>
    </recommendedName>
</protein>
<feature type="chain" id="PRO_5016447834" description="Lipoprotein" evidence="2">
    <location>
        <begin position="22"/>
        <end position="355"/>
    </location>
</feature>
<proteinExistence type="predicted"/>
<dbReference type="EMBL" id="QKLW01000001">
    <property type="protein sequence ID" value="PYF84539.1"/>
    <property type="molecule type" value="Genomic_DNA"/>
</dbReference>
<evidence type="ECO:0008006" key="5">
    <source>
        <dbReference type="Google" id="ProtNLM"/>
    </source>
</evidence>
<reference evidence="3 4" key="1">
    <citation type="submission" date="2018-06" db="EMBL/GenBank/DDBJ databases">
        <title>Genomic Encyclopedia of Type Strains, Phase III (KMG-III): the genomes of soil and plant-associated and newly described type strains.</title>
        <authorList>
            <person name="Whitman W."/>
        </authorList>
    </citation>
    <scope>NUCLEOTIDE SEQUENCE [LARGE SCALE GENOMIC DNA]</scope>
    <source>
        <strain evidence="3 4">CECT 7730</strain>
    </source>
</reference>
<evidence type="ECO:0000256" key="1">
    <source>
        <dbReference type="SAM" id="MobiDB-lite"/>
    </source>
</evidence>
<dbReference type="PROSITE" id="PS51257">
    <property type="entry name" value="PROKAR_LIPOPROTEIN"/>
    <property type="match status" value="1"/>
</dbReference>
<dbReference type="Proteomes" id="UP000247551">
    <property type="component" value="Unassembled WGS sequence"/>
</dbReference>
<keyword evidence="2" id="KW-0732">Signal</keyword>
<feature type="region of interest" description="Disordered" evidence="1">
    <location>
        <begin position="122"/>
        <end position="141"/>
    </location>
</feature>
<name>A0A318VLG9_9GAMM</name>
<dbReference type="AlphaFoldDB" id="A0A318VLG9"/>
<accession>A0A318VLG9</accession>